<dbReference type="EMBL" id="CP132938">
    <property type="protein sequence ID" value="XCB22103.1"/>
    <property type="molecule type" value="Genomic_DNA"/>
</dbReference>
<dbReference type="AlphaFoldDB" id="A0AAU7YZR4"/>
<sequence>MDGVNRTGLLAAWFITFLLVGPALVRGQNLVVGANVVNPMRASVANQNALLDQLKAASVQVIRCGISNDDKGIDFAKRAAAHGISLQLIVSAEYLPNAPSRPYQPDQFPQMWGGHPLSWADPAASKAIFQKLFDSLDANNVRLAGVELGNEINWAAFNPEFPLPGEGKILNIEDLNNDPEGKQIAQGFLQYIKILAALKEVRDHSRLNRMASIISAGLVNARDGDKLYNNKKEDMVSLAATIAFLRAHGLDFLVDAYGIHTYPSSSQPGNPAAAAGRLDRLTDVDLALCRPEGSSEGKPCWITEWGFPNSDISCPPNEANRTLLIEELRHDFDAFATEHRLIGIDYFAWNSDPWSKTVDVDSVYRCGALTESGRQAIAPPGQVNMPDPTATLRIRVGVPLVARGPAPNIADAAFTAIQLPDGKFRGFTAGGTTWAIDGSHPYDMGGAGVAVVKPGPPNTPDSCGQWIVHVELEGRTLYGWNHNETACNYARGGQTHASMALATSTDYGLTWKTAGPIITGTDPPADGKETGDSCTNVVRGQDDYDYAYCLHNGGHSWDGGYAFAARAPSSNLGPGQWKKYFNGTWSQSGVGGQSSKIDGSGSAWWNTAGETLGVNWVKGGLGLIASSDHLHFVSVLPQPLVLAEPGDWSRKNGLELISYPDLIDATTGLNQLGDHWLLTYMYLNPGESFGKRYLVFRPVDISWTRAPGEPLVGEMLTHWYDAISHDHWTTIAPVPGNYSAYRLVAQLGYMMTIPDPSRPTVELEECISKWPGHPDRILNQKGVCETQDYQRLRSAGFVYATAQPSTQPVYRCYSDTEHSHFASNSEDCNGMGKREALLGYDLKQ</sequence>
<dbReference type="SUPFAM" id="SSF51445">
    <property type="entry name" value="(Trans)glycosidases"/>
    <property type="match status" value="1"/>
</dbReference>
<gene>
    <name evidence="1" type="ORF">RBB81_21385</name>
</gene>
<reference evidence="1" key="2">
    <citation type="journal article" date="2024" name="Environ. Microbiol.">
        <title>Genome analysis and description of Tunturibacter gen. nov. expands the diversity of Terriglobia in tundra soils.</title>
        <authorList>
            <person name="Messyasz A."/>
            <person name="Mannisto M.K."/>
            <person name="Kerkhof L.J."/>
            <person name="Haggblom M.M."/>
        </authorList>
    </citation>
    <scope>NUCLEOTIDE SEQUENCE</scope>
    <source>
        <strain evidence="1">M8UP39</strain>
    </source>
</reference>
<proteinExistence type="predicted"/>
<accession>A0AAU7YZR4</accession>
<dbReference type="KEGG" id="tgi:RBB81_21385"/>
<dbReference type="InterPro" id="IPR017853">
    <property type="entry name" value="GH"/>
</dbReference>
<organism evidence="1">
    <name type="scientific">Tunturiibacter gelidiferens</name>
    <dbReference type="NCBI Taxonomy" id="3069689"/>
    <lineage>
        <taxon>Bacteria</taxon>
        <taxon>Pseudomonadati</taxon>
        <taxon>Acidobacteriota</taxon>
        <taxon>Terriglobia</taxon>
        <taxon>Terriglobales</taxon>
        <taxon>Acidobacteriaceae</taxon>
        <taxon>Tunturiibacter</taxon>
    </lineage>
</organism>
<dbReference type="Gene3D" id="3.20.20.80">
    <property type="entry name" value="Glycosidases"/>
    <property type="match status" value="1"/>
</dbReference>
<dbReference type="RefSeq" id="WP_353072098.1">
    <property type="nucleotide sequence ID" value="NZ_CP132938.1"/>
</dbReference>
<evidence type="ECO:0000313" key="1">
    <source>
        <dbReference type="EMBL" id="XCB22103.1"/>
    </source>
</evidence>
<name>A0AAU7YZR4_9BACT</name>
<protein>
    <submittedName>
        <fullName evidence="1">Uncharacterized protein</fullName>
    </submittedName>
</protein>
<reference evidence="1" key="1">
    <citation type="submission" date="2023-08" db="EMBL/GenBank/DDBJ databases">
        <authorList>
            <person name="Messyasz A."/>
            <person name="Mannisto M.K."/>
            <person name="Kerkhof L.J."/>
            <person name="Haggblom M."/>
        </authorList>
    </citation>
    <scope>NUCLEOTIDE SEQUENCE</scope>
    <source>
        <strain evidence="1">M8UP39</strain>
    </source>
</reference>